<evidence type="ECO:0000256" key="2">
    <source>
        <dbReference type="ARBA" id="ARBA00022679"/>
    </source>
</evidence>
<dbReference type="EMBL" id="LCNU01000011">
    <property type="protein sequence ID" value="KKU64194.1"/>
    <property type="molecule type" value="Genomic_DNA"/>
</dbReference>
<reference evidence="4 5" key="1">
    <citation type="journal article" date="2015" name="Nature">
        <title>rRNA introns, odd ribosomes, and small enigmatic genomes across a large radiation of phyla.</title>
        <authorList>
            <person name="Brown C.T."/>
            <person name="Hug L.A."/>
            <person name="Thomas B.C."/>
            <person name="Sharon I."/>
            <person name="Castelle C.J."/>
            <person name="Singh A."/>
            <person name="Wilkins M.J."/>
            <person name="Williams K.H."/>
            <person name="Banfield J.F."/>
        </authorList>
    </citation>
    <scope>NUCLEOTIDE SEQUENCE [LARGE SCALE GENOMIC DNA]</scope>
</reference>
<protein>
    <submittedName>
        <fullName evidence="4">Methyltransferase type 11</fullName>
    </submittedName>
</protein>
<dbReference type="STRING" id="1618364.UX86_C0011G0002"/>
<accession>A0A0G1S3Y4</accession>
<evidence type="ECO:0000313" key="5">
    <source>
        <dbReference type="Proteomes" id="UP000034502"/>
    </source>
</evidence>
<keyword evidence="1 4" id="KW-0489">Methyltransferase</keyword>
<sequence length="211" mass="24371">MKVDKTEQTINSYNVHSVEYIEESLARGVRTKDIEWIFSKVTRKNPKVVELGCGNGRDAKEILKYTHDYLGMDASEDLIKEARRYNPGVSFKVSKFNEFVFPKNVDFIIAFASLLHADMETFKAVLMNANRSLNDGGTFFISLQNGEYREVKREDNMGTRTFYLYTPENVESMLPGELVKEYADFQDLRGKRWFSLTLRKQSIYNPTNGKG</sequence>
<gene>
    <name evidence="4" type="ORF">UX86_C0011G0002</name>
</gene>
<dbReference type="AlphaFoldDB" id="A0A0G1S3Y4"/>
<evidence type="ECO:0000256" key="1">
    <source>
        <dbReference type="ARBA" id="ARBA00022603"/>
    </source>
</evidence>
<dbReference type="PANTHER" id="PTHR43861:SF1">
    <property type="entry name" value="TRANS-ACONITATE 2-METHYLTRANSFERASE"/>
    <property type="match status" value="1"/>
</dbReference>
<dbReference type="PANTHER" id="PTHR43861">
    <property type="entry name" value="TRANS-ACONITATE 2-METHYLTRANSFERASE-RELATED"/>
    <property type="match status" value="1"/>
</dbReference>
<proteinExistence type="predicted"/>
<dbReference type="Pfam" id="PF13649">
    <property type="entry name" value="Methyltransf_25"/>
    <property type="match status" value="1"/>
</dbReference>
<dbReference type="GO" id="GO:0008168">
    <property type="term" value="F:methyltransferase activity"/>
    <property type="evidence" value="ECO:0007669"/>
    <property type="project" value="UniProtKB-KW"/>
</dbReference>
<dbReference type="CDD" id="cd02440">
    <property type="entry name" value="AdoMet_MTases"/>
    <property type="match status" value="1"/>
</dbReference>
<comment type="caution">
    <text evidence="4">The sequence shown here is derived from an EMBL/GenBank/DDBJ whole genome shotgun (WGS) entry which is preliminary data.</text>
</comment>
<dbReference type="Gene3D" id="3.40.50.150">
    <property type="entry name" value="Vaccinia Virus protein VP39"/>
    <property type="match status" value="1"/>
</dbReference>
<dbReference type="PATRIC" id="fig|1618364.3.peg.387"/>
<name>A0A0G1S3Y4_9BACT</name>
<dbReference type="Proteomes" id="UP000034502">
    <property type="component" value="Unassembled WGS sequence"/>
</dbReference>
<dbReference type="SUPFAM" id="SSF53335">
    <property type="entry name" value="S-adenosyl-L-methionine-dependent methyltransferases"/>
    <property type="match status" value="1"/>
</dbReference>
<dbReference type="InterPro" id="IPR029063">
    <property type="entry name" value="SAM-dependent_MTases_sf"/>
</dbReference>
<keyword evidence="2 4" id="KW-0808">Transferase</keyword>
<feature type="domain" description="Methyltransferase" evidence="3">
    <location>
        <begin position="48"/>
        <end position="137"/>
    </location>
</feature>
<organism evidence="4 5">
    <name type="scientific">Candidatus Amesbacteria bacterium GW2011_GWC1_47_15</name>
    <dbReference type="NCBI Taxonomy" id="1618364"/>
    <lineage>
        <taxon>Bacteria</taxon>
        <taxon>Candidatus Amesiibacteriota</taxon>
    </lineage>
</organism>
<evidence type="ECO:0000313" key="4">
    <source>
        <dbReference type="EMBL" id="KKU64194.1"/>
    </source>
</evidence>
<evidence type="ECO:0000259" key="3">
    <source>
        <dbReference type="Pfam" id="PF13649"/>
    </source>
</evidence>
<dbReference type="GO" id="GO:0032259">
    <property type="term" value="P:methylation"/>
    <property type="evidence" value="ECO:0007669"/>
    <property type="project" value="UniProtKB-KW"/>
</dbReference>
<dbReference type="InterPro" id="IPR041698">
    <property type="entry name" value="Methyltransf_25"/>
</dbReference>